<dbReference type="InterPro" id="IPR036047">
    <property type="entry name" value="F-box-like_dom_sf"/>
</dbReference>
<evidence type="ECO:0000313" key="3">
    <source>
        <dbReference type="Proteomes" id="UP000834106"/>
    </source>
</evidence>
<dbReference type="SMART" id="SM01204">
    <property type="entry name" value="FIST_C"/>
    <property type="match status" value="1"/>
</dbReference>
<proteinExistence type="predicted"/>
<dbReference type="GO" id="GO:0000209">
    <property type="term" value="P:protein polyubiquitination"/>
    <property type="evidence" value="ECO:0007669"/>
    <property type="project" value="TreeGrafter"/>
</dbReference>
<dbReference type="AlphaFoldDB" id="A0AAD2DJ48"/>
<reference evidence="2" key="1">
    <citation type="submission" date="2023-05" db="EMBL/GenBank/DDBJ databases">
        <authorList>
            <person name="Huff M."/>
        </authorList>
    </citation>
    <scope>NUCLEOTIDE SEQUENCE</scope>
</reference>
<evidence type="ECO:0000313" key="2">
    <source>
        <dbReference type="EMBL" id="CAI9754018.1"/>
    </source>
</evidence>
<dbReference type="InterPro" id="IPR019494">
    <property type="entry name" value="FIST_C"/>
</dbReference>
<name>A0AAD2DJ48_9LAMI</name>
<dbReference type="Proteomes" id="UP000834106">
    <property type="component" value="Chromosome 1"/>
</dbReference>
<dbReference type="EMBL" id="OU503036">
    <property type="protein sequence ID" value="CAI9754018.1"/>
    <property type="molecule type" value="Genomic_DNA"/>
</dbReference>
<keyword evidence="3" id="KW-1185">Reference proteome</keyword>
<dbReference type="GO" id="GO:0032436">
    <property type="term" value="P:positive regulation of proteasomal ubiquitin-dependent protein catabolic process"/>
    <property type="evidence" value="ECO:0007669"/>
    <property type="project" value="TreeGrafter"/>
</dbReference>
<accession>A0AAD2DJ48</accession>
<dbReference type="SUPFAM" id="SSF81383">
    <property type="entry name" value="F-box domain"/>
    <property type="match status" value="1"/>
</dbReference>
<gene>
    <name evidence="2" type="ORF">FPE_LOCUS1449</name>
</gene>
<organism evidence="2 3">
    <name type="scientific">Fraxinus pennsylvanica</name>
    <dbReference type="NCBI Taxonomy" id="56036"/>
    <lineage>
        <taxon>Eukaryota</taxon>
        <taxon>Viridiplantae</taxon>
        <taxon>Streptophyta</taxon>
        <taxon>Embryophyta</taxon>
        <taxon>Tracheophyta</taxon>
        <taxon>Spermatophyta</taxon>
        <taxon>Magnoliopsida</taxon>
        <taxon>eudicotyledons</taxon>
        <taxon>Gunneridae</taxon>
        <taxon>Pentapetalae</taxon>
        <taxon>asterids</taxon>
        <taxon>lamiids</taxon>
        <taxon>Lamiales</taxon>
        <taxon>Oleaceae</taxon>
        <taxon>Oleeae</taxon>
        <taxon>Fraxinus</taxon>
    </lineage>
</organism>
<feature type="domain" description="FIST C-domain" evidence="1">
    <location>
        <begin position="327"/>
        <end position="481"/>
    </location>
</feature>
<protein>
    <recommendedName>
        <fullName evidence="1">FIST C-domain domain-containing protein</fullName>
    </recommendedName>
</protein>
<evidence type="ECO:0000259" key="1">
    <source>
        <dbReference type="SMART" id="SM01204"/>
    </source>
</evidence>
<dbReference type="PANTHER" id="PTHR14939">
    <property type="entry name" value="F-BOX ONLY PROTEIN 22"/>
    <property type="match status" value="1"/>
</dbReference>
<dbReference type="PANTHER" id="PTHR14939:SF5">
    <property type="entry name" value="F-BOX ONLY PROTEIN 22"/>
    <property type="match status" value="1"/>
</dbReference>
<sequence>MSKSKQTHVGKPSLECIGEDLIQNILCRLPASAFASAACVGRSWNSTCNRILFSSPKLSSAISFNPSLEEAVNEVINKVLSKPIRPQFALASIGSSFSLEEAHQLITEKFAPEIPVIVNCPEGIIGREALTDEFLEVQRKVAEGEDHGGASPDQNVNQGIILIVGFLPGLKAHMLPLFYQEKYQALLIDEFVTGIKEYTSIVSGFASPAAIVLFSGRETDIKPVLQKLDHAFSLDTAIVGDGDSDFLYRSDDRNNTNRRSAAVALLFVKERDKPLGIGETKFHVMLSAGLMPVGSTYKVVAAECDKSSTWLTATRNTLDDALDGQSILDEIYNEFGDRIEAPIFYLGVTKRRRCSVGQEEARQQTFLEFHEVLGGDDEYLHVNHVDINSGDPFRFYLCNYKAALSSCDVLFDKLRHLKQDCNCTYDRVGNKREVFGGIIFSCSGRGDSFFGQPGIDSSPFLENFPGVTFGGTYCHGEIGRGYCSLYGQGNKEGDVARCSWHAFSAVYLIMSYTPPPPQSKTTSAEPGCSSSNQ</sequence>